<evidence type="ECO:0000256" key="1">
    <source>
        <dbReference type="SAM" id="MobiDB-lite"/>
    </source>
</evidence>
<reference evidence="2 3" key="1">
    <citation type="journal article" date="2019" name="Int. J. Syst. Evol. Microbiol.">
        <title>The Global Catalogue of Microorganisms (GCM) 10K type strain sequencing project: providing services to taxonomists for standard genome sequencing and annotation.</title>
        <authorList>
            <consortium name="The Broad Institute Genomics Platform"/>
            <consortium name="The Broad Institute Genome Sequencing Center for Infectious Disease"/>
            <person name="Wu L."/>
            <person name="Ma J."/>
        </authorList>
    </citation>
    <scope>NUCLEOTIDE SEQUENCE [LARGE SCALE GENOMIC DNA]</scope>
    <source>
        <strain evidence="2 3">JCM 10696</strain>
    </source>
</reference>
<accession>A0ABN1R8E8</accession>
<feature type="region of interest" description="Disordered" evidence="1">
    <location>
        <begin position="16"/>
        <end position="41"/>
    </location>
</feature>
<protein>
    <recommendedName>
        <fullName evidence="4">DUF3558 domain-containing protein</fullName>
    </recommendedName>
</protein>
<gene>
    <name evidence="2" type="ORF">GCM10009550_34810</name>
</gene>
<evidence type="ECO:0008006" key="4">
    <source>
        <dbReference type="Google" id="ProtNLM"/>
    </source>
</evidence>
<organism evidence="2 3">
    <name type="scientific">Actinocorallia libanotica</name>
    <dbReference type="NCBI Taxonomy" id="46162"/>
    <lineage>
        <taxon>Bacteria</taxon>
        <taxon>Bacillati</taxon>
        <taxon>Actinomycetota</taxon>
        <taxon>Actinomycetes</taxon>
        <taxon>Streptosporangiales</taxon>
        <taxon>Thermomonosporaceae</taxon>
        <taxon>Actinocorallia</taxon>
    </lineage>
</organism>
<evidence type="ECO:0000313" key="3">
    <source>
        <dbReference type="Proteomes" id="UP001500665"/>
    </source>
</evidence>
<comment type="caution">
    <text evidence="2">The sequence shown here is derived from an EMBL/GenBank/DDBJ whole genome shotgun (WGS) entry which is preliminary data.</text>
</comment>
<keyword evidence="3" id="KW-1185">Reference proteome</keyword>
<name>A0ABN1R8E8_9ACTN</name>
<proteinExistence type="predicted"/>
<dbReference type="Proteomes" id="UP001500665">
    <property type="component" value="Unassembled WGS sequence"/>
</dbReference>
<sequence>MAGVLLAVSLVAGCSPEASGPPDPSGSDAAAESPTGTSTPLVLPDACGLVEDPSSELLGGGTLVVADQTATEGSVSCEKQTKSGGSGISSLTVRVSALPSMGTGETVHTDLLAQVESGECDRIPDIQEIACLKAGKFSNLLRVGRGAYQADIIFHFVGAGEKESRRFAERTAAQVAGKLG</sequence>
<dbReference type="EMBL" id="BAAAHH010000013">
    <property type="protein sequence ID" value="GAA0953177.1"/>
    <property type="molecule type" value="Genomic_DNA"/>
</dbReference>
<evidence type="ECO:0000313" key="2">
    <source>
        <dbReference type="EMBL" id="GAA0953177.1"/>
    </source>
</evidence>
<dbReference type="RefSeq" id="WP_344241877.1">
    <property type="nucleotide sequence ID" value="NZ_BAAAHH010000013.1"/>
</dbReference>